<dbReference type="STRING" id="98765.A0A2R6NN63"/>
<dbReference type="GO" id="GO:0003676">
    <property type="term" value="F:nucleic acid binding"/>
    <property type="evidence" value="ECO:0007669"/>
    <property type="project" value="InterPro"/>
</dbReference>
<evidence type="ECO:0000259" key="10">
    <source>
        <dbReference type="PROSITE" id="PS51472"/>
    </source>
</evidence>
<dbReference type="AlphaFoldDB" id="A0A2R6NN63"/>
<dbReference type="GO" id="GO:0005543">
    <property type="term" value="F:phospholipid binding"/>
    <property type="evidence" value="ECO:0007669"/>
    <property type="project" value="TreeGrafter"/>
</dbReference>
<feature type="region of interest" description="Disordered" evidence="9">
    <location>
        <begin position="1"/>
        <end position="22"/>
    </location>
</feature>
<keyword evidence="3 8" id="KW-0509">mRNA transport</keyword>
<dbReference type="GO" id="GO:0017056">
    <property type="term" value="F:structural constituent of nuclear pore"/>
    <property type="evidence" value="ECO:0007669"/>
    <property type="project" value="TreeGrafter"/>
</dbReference>
<keyword evidence="5" id="KW-0811">Translocation</keyword>
<dbReference type="SUPFAM" id="SSF54928">
    <property type="entry name" value="RNA-binding domain, RBD"/>
    <property type="match status" value="1"/>
</dbReference>
<dbReference type="Gene3D" id="3.30.70.330">
    <property type="match status" value="1"/>
</dbReference>
<feature type="compositionally biased region" description="Low complexity" evidence="9">
    <location>
        <begin position="115"/>
        <end position="135"/>
    </location>
</feature>
<proteinExistence type="predicted"/>
<comment type="subcellular location">
    <subcellularLocation>
        <location evidence="1">Nucleus</location>
        <location evidence="1">Nuclear pore complex</location>
    </subcellularLocation>
</comment>
<dbReference type="GO" id="GO:0044615">
    <property type="term" value="C:nuclear pore nuclear basket"/>
    <property type="evidence" value="ECO:0007669"/>
    <property type="project" value="TreeGrafter"/>
</dbReference>
<evidence type="ECO:0000256" key="9">
    <source>
        <dbReference type="SAM" id="MobiDB-lite"/>
    </source>
</evidence>
<reference evidence="11 12" key="1">
    <citation type="submission" date="2018-02" db="EMBL/GenBank/DDBJ databases">
        <title>Genome sequence of the basidiomycete white-rot fungus Phlebia centrifuga.</title>
        <authorList>
            <person name="Granchi Z."/>
            <person name="Peng M."/>
            <person name="de Vries R.P."/>
            <person name="Hilden K."/>
            <person name="Makela M.R."/>
            <person name="Grigoriev I."/>
            <person name="Riley R."/>
        </authorList>
    </citation>
    <scope>NUCLEOTIDE SEQUENCE [LARGE SCALE GENOMIC DNA]</scope>
    <source>
        <strain evidence="11 12">FBCC195</strain>
    </source>
</reference>
<dbReference type="GO" id="GO:0051028">
    <property type="term" value="P:mRNA transport"/>
    <property type="evidence" value="ECO:0007669"/>
    <property type="project" value="UniProtKB-UniRule"/>
</dbReference>
<dbReference type="OrthoDB" id="3365060at2759"/>
<keyword evidence="4" id="KW-0653">Protein transport</keyword>
<comment type="caution">
    <text evidence="11">The sequence shown here is derived from an EMBL/GenBank/DDBJ whole genome shotgun (WGS) entry which is preliminary data.</text>
</comment>
<evidence type="ECO:0000256" key="6">
    <source>
        <dbReference type="ARBA" id="ARBA00023132"/>
    </source>
</evidence>
<evidence type="ECO:0000256" key="8">
    <source>
        <dbReference type="PROSITE-ProRule" id="PRU00804"/>
    </source>
</evidence>
<dbReference type="Pfam" id="PF05172">
    <property type="entry name" value="RRM_Nup35"/>
    <property type="match status" value="1"/>
</dbReference>
<sequence>MFRPAQPHTPPTPKPSTSAPTTKPLHVVVFGYPPDKYSVTAEYFRSLGDSTEPDQNTEIMNCFRIGYTNPGEAMRAVRKNGEVLGGAWMIGVKWADPAQAEAALGSSMIRSPFPLSSPPDVSSPGPDISVSDSSPTRGFPSAETSMALSTVQRAQTPTVGTPMKLAPSTSAFRKPGSGAMPGAHPVADASQRVVGGLHLPGSAGASMQSSVSKGFLGQMSDMILGW</sequence>
<dbReference type="PANTHER" id="PTHR21527:SF6">
    <property type="entry name" value="NUCLEOPORIN NUP35"/>
    <property type="match status" value="1"/>
</dbReference>
<organism evidence="11 12">
    <name type="scientific">Hermanssonia centrifuga</name>
    <dbReference type="NCBI Taxonomy" id="98765"/>
    <lineage>
        <taxon>Eukaryota</taxon>
        <taxon>Fungi</taxon>
        <taxon>Dikarya</taxon>
        <taxon>Basidiomycota</taxon>
        <taxon>Agaricomycotina</taxon>
        <taxon>Agaricomycetes</taxon>
        <taxon>Polyporales</taxon>
        <taxon>Meruliaceae</taxon>
        <taxon>Hermanssonia</taxon>
    </lineage>
</organism>
<keyword evidence="2 8" id="KW-0813">Transport</keyword>
<dbReference type="InterPro" id="IPR007846">
    <property type="entry name" value="RRM_NUP35_dom"/>
</dbReference>
<keyword evidence="12" id="KW-1185">Reference proteome</keyword>
<evidence type="ECO:0000256" key="2">
    <source>
        <dbReference type="ARBA" id="ARBA00022448"/>
    </source>
</evidence>
<evidence type="ECO:0000256" key="4">
    <source>
        <dbReference type="ARBA" id="ARBA00022927"/>
    </source>
</evidence>
<name>A0A2R6NN63_9APHY</name>
<evidence type="ECO:0000313" key="12">
    <source>
        <dbReference type="Proteomes" id="UP000186601"/>
    </source>
</evidence>
<dbReference type="Proteomes" id="UP000186601">
    <property type="component" value="Unassembled WGS sequence"/>
</dbReference>
<dbReference type="GO" id="GO:0006999">
    <property type="term" value="P:nuclear pore organization"/>
    <property type="evidence" value="ECO:0007669"/>
    <property type="project" value="TreeGrafter"/>
</dbReference>
<dbReference type="GO" id="GO:0006607">
    <property type="term" value="P:NLS-bearing protein import into nucleus"/>
    <property type="evidence" value="ECO:0007669"/>
    <property type="project" value="TreeGrafter"/>
</dbReference>
<evidence type="ECO:0000313" key="11">
    <source>
        <dbReference type="EMBL" id="PSR73811.1"/>
    </source>
</evidence>
<protein>
    <recommendedName>
        <fullName evidence="10">RRM Nup35-type domain-containing protein</fullName>
    </recommendedName>
</protein>
<dbReference type="PANTHER" id="PTHR21527">
    <property type="entry name" value="NUCLEOPORIN NUP35"/>
    <property type="match status" value="1"/>
</dbReference>
<gene>
    <name evidence="11" type="ORF">PHLCEN_2v10381</name>
</gene>
<accession>A0A2R6NN63</accession>
<feature type="region of interest" description="Disordered" evidence="9">
    <location>
        <begin position="115"/>
        <end position="141"/>
    </location>
</feature>
<dbReference type="PROSITE" id="PS51472">
    <property type="entry name" value="RRM_NUP35"/>
    <property type="match status" value="1"/>
</dbReference>
<dbReference type="GO" id="GO:0044613">
    <property type="term" value="C:nuclear pore central transport channel"/>
    <property type="evidence" value="ECO:0007669"/>
    <property type="project" value="TreeGrafter"/>
</dbReference>
<evidence type="ECO:0000256" key="7">
    <source>
        <dbReference type="ARBA" id="ARBA00023242"/>
    </source>
</evidence>
<keyword evidence="7 8" id="KW-0539">Nucleus</keyword>
<dbReference type="InterPro" id="IPR012677">
    <property type="entry name" value="Nucleotide-bd_a/b_plait_sf"/>
</dbReference>
<evidence type="ECO:0000256" key="1">
    <source>
        <dbReference type="ARBA" id="ARBA00004567"/>
    </source>
</evidence>
<evidence type="ECO:0000256" key="3">
    <source>
        <dbReference type="ARBA" id="ARBA00022816"/>
    </source>
</evidence>
<dbReference type="InterPro" id="IPR035979">
    <property type="entry name" value="RBD_domain_sf"/>
</dbReference>
<feature type="domain" description="RRM Nup35-type" evidence="10">
    <location>
        <begin position="21"/>
        <end position="102"/>
    </location>
</feature>
<keyword evidence="6 8" id="KW-0906">Nuclear pore complex</keyword>
<dbReference type="EMBL" id="MLYV02001062">
    <property type="protein sequence ID" value="PSR73811.1"/>
    <property type="molecule type" value="Genomic_DNA"/>
</dbReference>
<evidence type="ECO:0000256" key="5">
    <source>
        <dbReference type="ARBA" id="ARBA00023010"/>
    </source>
</evidence>